<dbReference type="SUPFAM" id="SSF46689">
    <property type="entry name" value="Homeodomain-like"/>
    <property type="match status" value="1"/>
</dbReference>
<gene>
    <name evidence="7" type="ORF">M9Y10_039570</name>
</gene>
<dbReference type="InterPro" id="IPR009057">
    <property type="entry name" value="Homeodomain-like_sf"/>
</dbReference>
<protein>
    <recommendedName>
        <fullName evidence="9">Myb-like DNA-binding domain containing protein</fullName>
    </recommendedName>
</protein>
<keyword evidence="2" id="KW-0238">DNA-binding</keyword>
<dbReference type="PROSITE" id="PS51294">
    <property type="entry name" value="HTH_MYB"/>
    <property type="match status" value="2"/>
</dbReference>
<evidence type="ECO:0000259" key="5">
    <source>
        <dbReference type="PROSITE" id="PS50090"/>
    </source>
</evidence>
<feature type="domain" description="HTH myb-type" evidence="6">
    <location>
        <begin position="76"/>
        <end position="130"/>
    </location>
</feature>
<feature type="domain" description="Myb-like" evidence="5">
    <location>
        <begin position="76"/>
        <end position="126"/>
    </location>
</feature>
<dbReference type="PROSITE" id="PS50090">
    <property type="entry name" value="MYB_LIKE"/>
    <property type="match status" value="2"/>
</dbReference>
<sequence>MLFPTSQYYYTSYPCLFPCHPCNLETSQRNRFTHEEDENLKRLVSFQDPPNWNEIARFMRHRTPRQCRERYNNYLRPDLVNGSWTPEEDELLNRLYEKYGPKWSLIAQSFKGRSAVNIKNHHSSLVSQMSVKNRSNRFVKTKSTSDFATDIPAPQQFGWHPIQQHFASSVPSEQIELIDKPKVEEVKIEKEQLNANSNNEEKHEENEDNMFSNFNFEQDELFSNSLQLSMPNDDIIVF</sequence>
<evidence type="ECO:0000259" key="6">
    <source>
        <dbReference type="PROSITE" id="PS51294"/>
    </source>
</evidence>
<keyword evidence="4" id="KW-0539">Nucleus</keyword>
<dbReference type="InterPro" id="IPR051575">
    <property type="entry name" value="Myb-like_DNA-bd"/>
</dbReference>
<accession>A0ABR2KBJ7</accession>
<proteinExistence type="predicted"/>
<evidence type="ECO:0000313" key="8">
    <source>
        <dbReference type="Proteomes" id="UP001470230"/>
    </source>
</evidence>
<dbReference type="InterPro" id="IPR017930">
    <property type="entry name" value="Myb_dom"/>
</dbReference>
<dbReference type="InterPro" id="IPR001005">
    <property type="entry name" value="SANT/Myb"/>
</dbReference>
<organism evidence="7 8">
    <name type="scientific">Tritrichomonas musculus</name>
    <dbReference type="NCBI Taxonomy" id="1915356"/>
    <lineage>
        <taxon>Eukaryota</taxon>
        <taxon>Metamonada</taxon>
        <taxon>Parabasalia</taxon>
        <taxon>Tritrichomonadida</taxon>
        <taxon>Tritrichomonadidae</taxon>
        <taxon>Tritrichomonas</taxon>
    </lineage>
</organism>
<comment type="caution">
    <text evidence="7">The sequence shown here is derived from an EMBL/GenBank/DDBJ whole genome shotgun (WGS) entry which is preliminary data.</text>
</comment>
<dbReference type="Pfam" id="PF13921">
    <property type="entry name" value="Myb_DNA-bind_6"/>
    <property type="match status" value="1"/>
</dbReference>
<name>A0ABR2KBJ7_9EUKA</name>
<evidence type="ECO:0000313" key="7">
    <source>
        <dbReference type="EMBL" id="KAK8888491.1"/>
    </source>
</evidence>
<keyword evidence="1" id="KW-0805">Transcription regulation</keyword>
<reference evidence="7 8" key="1">
    <citation type="submission" date="2024-04" db="EMBL/GenBank/DDBJ databases">
        <title>Tritrichomonas musculus Genome.</title>
        <authorList>
            <person name="Alves-Ferreira E."/>
            <person name="Grigg M."/>
            <person name="Lorenzi H."/>
            <person name="Galac M."/>
        </authorList>
    </citation>
    <scope>NUCLEOTIDE SEQUENCE [LARGE SCALE GENOMIC DNA]</scope>
    <source>
        <strain evidence="7 8">EAF2021</strain>
    </source>
</reference>
<dbReference type="SMART" id="SM00717">
    <property type="entry name" value="SANT"/>
    <property type="match status" value="2"/>
</dbReference>
<dbReference type="PANTHER" id="PTHR46621:SF1">
    <property type="entry name" value="SNRNA-ACTIVATING PROTEIN COMPLEX SUBUNIT 4"/>
    <property type="match status" value="1"/>
</dbReference>
<evidence type="ECO:0000256" key="3">
    <source>
        <dbReference type="ARBA" id="ARBA00023163"/>
    </source>
</evidence>
<evidence type="ECO:0000256" key="2">
    <source>
        <dbReference type="ARBA" id="ARBA00023125"/>
    </source>
</evidence>
<evidence type="ECO:0008006" key="9">
    <source>
        <dbReference type="Google" id="ProtNLM"/>
    </source>
</evidence>
<feature type="domain" description="HTH myb-type" evidence="6">
    <location>
        <begin position="28"/>
        <end position="75"/>
    </location>
</feature>
<evidence type="ECO:0000256" key="4">
    <source>
        <dbReference type="ARBA" id="ARBA00023242"/>
    </source>
</evidence>
<evidence type="ECO:0000256" key="1">
    <source>
        <dbReference type="ARBA" id="ARBA00023015"/>
    </source>
</evidence>
<keyword evidence="8" id="KW-1185">Reference proteome</keyword>
<dbReference type="PANTHER" id="PTHR46621">
    <property type="entry name" value="SNRNA-ACTIVATING PROTEIN COMPLEX SUBUNIT 4"/>
    <property type="match status" value="1"/>
</dbReference>
<keyword evidence="3" id="KW-0804">Transcription</keyword>
<feature type="domain" description="Myb-like" evidence="5">
    <location>
        <begin position="24"/>
        <end position="75"/>
    </location>
</feature>
<dbReference type="Gene3D" id="1.10.10.60">
    <property type="entry name" value="Homeodomain-like"/>
    <property type="match status" value="2"/>
</dbReference>
<dbReference type="EMBL" id="JAPFFF010000006">
    <property type="protein sequence ID" value="KAK8888491.1"/>
    <property type="molecule type" value="Genomic_DNA"/>
</dbReference>
<dbReference type="CDD" id="cd00167">
    <property type="entry name" value="SANT"/>
    <property type="match status" value="2"/>
</dbReference>
<dbReference type="Proteomes" id="UP001470230">
    <property type="component" value="Unassembled WGS sequence"/>
</dbReference>